<dbReference type="SUPFAM" id="SSF69304">
    <property type="entry name" value="Tricorn protease N-terminal domain"/>
    <property type="match status" value="1"/>
</dbReference>
<keyword evidence="6 7" id="KW-0720">Serine protease</keyword>
<feature type="active site" description="Charge relay system" evidence="8">
    <location>
        <position position="709"/>
    </location>
</feature>
<dbReference type="AlphaFoldDB" id="A0A1N5SQ32"/>
<evidence type="ECO:0000256" key="2">
    <source>
        <dbReference type="ARBA" id="ARBA00008524"/>
    </source>
</evidence>
<evidence type="ECO:0000256" key="4">
    <source>
        <dbReference type="ARBA" id="ARBA00022670"/>
    </source>
</evidence>
<proteinExistence type="inferred from homology"/>
<dbReference type="RefSeq" id="WP_148689522.1">
    <property type="nucleotide sequence ID" value="NZ_LT671858.1"/>
</dbReference>
<evidence type="ECO:0000256" key="8">
    <source>
        <dbReference type="PIRSR" id="PIRSR036421-1"/>
    </source>
</evidence>
<dbReference type="InterPro" id="IPR005151">
    <property type="entry name" value="Tail-specific_protease"/>
</dbReference>
<keyword evidence="3 7" id="KW-0963">Cytoplasm</keyword>
<dbReference type="GeneID" id="41587612"/>
<dbReference type="InterPro" id="IPR029414">
    <property type="entry name" value="Tricorn_PDZ"/>
</dbReference>
<dbReference type="InterPro" id="IPR036034">
    <property type="entry name" value="PDZ_sf"/>
</dbReference>
<dbReference type="Pfam" id="PF14684">
    <property type="entry name" value="Tricorn_C1"/>
    <property type="match status" value="1"/>
</dbReference>
<name>A0A1N5SQ32_9ARCH</name>
<dbReference type="GO" id="GO:0008236">
    <property type="term" value="F:serine-type peptidase activity"/>
    <property type="evidence" value="ECO:0007669"/>
    <property type="project" value="UniProtKB-UniRule"/>
</dbReference>
<dbReference type="PANTHER" id="PTHR43253">
    <property type="entry name" value="TRICORN PROTEASE HOMOLOG 2-RELATED"/>
    <property type="match status" value="1"/>
</dbReference>
<evidence type="ECO:0000256" key="9">
    <source>
        <dbReference type="PIRSR" id="PIRSR036421-3"/>
    </source>
</evidence>
<organism evidence="11 12">
    <name type="scientific">Cuniculiplasma divulgatum</name>
    <dbReference type="NCBI Taxonomy" id="1673428"/>
    <lineage>
        <taxon>Archaea</taxon>
        <taxon>Methanobacteriati</taxon>
        <taxon>Thermoplasmatota</taxon>
        <taxon>Thermoplasmata</taxon>
        <taxon>Thermoplasmatales</taxon>
        <taxon>Cuniculiplasmataceae</taxon>
        <taxon>Cuniculiplasma</taxon>
    </lineage>
</organism>
<dbReference type="SUPFAM" id="SSF50156">
    <property type="entry name" value="PDZ domain-like"/>
    <property type="match status" value="1"/>
</dbReference>
<dbReference type="Pfam" id="PF03572">
    <property type="entry name" value="Peptidase_S41"/>
    <property type="match status" value="1"/>
</dbReference>
<evidence type="ECO:0000313" key="11">
    <source>
        <dbReference type="EMBL" id="SIM37977.1"/>
    </source>
</evidence>
<sequence length="1020" mass="115702">MGNYILQPDIHEDKICFVSEDDLFISDIDGHNSKRIVSGLGVISSPKFSEDGTHIAFRLMRGVHNGVNEIFVCDSEGGSLIQLTHIGSPATGIAGWINSTSIMIYSDIYEPTRGLTEFYSINLKTRKMEKTEYGYGNTIQFSEKGILLGRNTMELPYWKNYRGGTRGKVWFKFKESKKFEKLLEIETNIHSPVVIGSKLYFVTDRDGTANVYAYDFSVRKIEKLTDFKEHDVRPMNGNGNNLVFTIAGELYLFDIKEGKSRKIKIKIDSKFTAKNYEFNTVAENIERIHLFDEENVSIVSRGRGILKGKYMNAPVTLNSTFHGRIRNIDRLDGERFAAVQEIDGEDGVVIYRRNGKEEKSIPMDIGIIMNMRAIKGSENVIISNNRHELYIIDLKSGSKTLIDKSPGGRLNDFDISNDSKLVAYSFGLSSNRSQIRIYNIEEKKIYEATSKSAYDFSPSFDSSGAFLNYLTNRALDPTYDNLIFDLGFMTVFKPYSIAIKKGGKNPFLGMPPKFSKEDEELPYDLENLKMKSQAFPIEPDNYVELKAGNSVVFYTRSKIEGSTRHYSLGGQNKKKSTLLCYDFTKREERMVIDGINSFSLSEDRKKILIGRNGDYFTINSDSTAENQKDLEKGKLDLSGLTIRKDRMEEFRQMFNETWKLMREGYWSSEKLSRWGKVKQKYEGLISMINTRAELSDILKKMQGELGTSHSYEIGGDLTNVDYYSSARLGAFTEETEKGAYIRKIYSGDPSNEGEKSPLLTTGLEIHEGDLIKRIDGMDINLDYGVFEALLNKKEDTVNIVVSGKDKKESEYEIKLLSNHRNLIYRDWVESKRRYVHEKSRGKAGYIHIPDMGPAGFTEFYRLFSEETTYENLVVDVRYNGGGHVSQLILDKLGRKFLGKDISRFGEPEPYPSYSIRGKMVCVTNEYAGSDGDIFSHAFKLMKLGELVGTRTWGGVIGINPMTRLIDGTVVTQPEYAFSFIDVGMGVENYGTDPTIEVEVSPEEFASGKDPQLDRALKALL</sequence>
<feature type="active site" description="Nucleophile" evidence="8">
    <location>
        <position position="929"/>
    </location>
</feature>
<feature type="active site" description="Charge relay system" evidence="8">
    <location>
        <position position="987"/>
    </location>
</feature>
<comment type="function">
    <text evidence="7">Degrades oligopeptides.</text>
</comment>
<evidence type="ECO:0000256" key="3">
    <source>
        <dbReference type="ARBA" id="ARBA00022490"/>
    </source>
</evidence>
<comment type="similarity">
    <text evidence="2 7">Belongs to the peptidase S41B family.</text>
</comment>
<dbReference type="EMBL" id="LT671858">
    <property type="protein sequence ID" value="SIM37977.1"/>
    <property type="molecule type" value="Genomic_DNA"/>
</dbReference>
<dbReference type="Pfam" id="PF14685">
    <property type="entry name" value="PDZ_Tricorn"/>
    <property type="match status" value="1"/>
</dbReference>
<accession>A0A1N5SQ32</accession>
<dbReference type="Gene3D" id="2.130.10.10">
    <property type="entry name" value="YVTN repeat-like/Quinoprotein amine dehydrogenase"/>
    <property type="match status" value="1"/>
</dbReference>
<dbReference type="SUPFAM" id="SSF69322">
    <property type="entry name" value="Tricorn protease domain 2"/>
    <property type="match status" value="1"/>
</dbReference>
<dbReference type="Pfam" id="PF26550">
    <property type="entry name" value="Tricorn_2nd"/>
    <property type="match status" value="1"/>
</dbReference>
<gene>
    <name evidence="11" type="ORF">CSP5_0309</name>
</gene>
<dbReference type="Gene3D" id="2.120.10.60">
    <property type="entry name" value="Tricorn protease N-terminal domain"/>
    <property type="match status" value="1"/>
</dbReference>
<dbReference type="InterPro" id="IPR012393">
    <property type="entry name" value="Tricorn_protease"/>
</dbReference>
<dbReference type="Gene3D" id="2.30.42.10">
    <property type="match status" value="1"/>
</dbReference>
<dbReference type="SUPFAM" id="SSF52096">
    <property type="entry name" value="ClpP/crotonase"/>
    <property type="match status" value="1"/>
</dbReference>
<evidence type="ECO:0000256" key="7">
    <source>
        <dbReference type="PIRNR" id="PIRNR036421"/>
    </source>
</evidence>
<dbReference type="GO" id="GO:0005737">
    <property type="term" value="C:cytoplasm"/>
    <property type="evidence" value="ECO:0007669"/>
    <property type="project" value="UniProtKB-SubCell"/>
</dbReference>
<evidence type="ECO:0000256" key="1">
    <source>
        <dbReference type="ARBA" id="ARBA00004496"/>
    </source>
</evidence>
<evidence type="ECO:0000259" key="10">
    <source>
        <dbReference type="SMART" id="SM00245"/>
    </source>
</evidence>
<protein>
    <recommendedName>
        <fullName evidence="7">Tricorn protease</fullName>
        <ecNumber evidence="7">3.4.21.-</ecNumber>
    </recommendedName>
</protein>
<dbReference type="GO" id="GO:0006508">
    <property type="term" value="P:proteolysis"/>
    <property type="evidence" value="ECO:0007669"/>
    <property type="project" value="UniProtKB-UniRule"/>
</dbReference>
<dbReference type="Pfam" id="PF26549">
    <property type="entry name" value="Tricorn_N"/>
    <property type="match status" value="1"/>
</dbReference>
<feature type="site" description="Transition state stabilizer; via amide nitrogen" evidence="9">
    <location>
        <position position="930"/>
    </location>
</feature>
<dbReference type="InterPro" id="IPR029045">
    <property type="entry name" value="ClpP/crotonase-like_dom_sf"/>
</dbReference>
<evidence type="ECO:0000313" key="12">
    <source>
        <dbReference type="Proteomes" id="UP000195607"/>
    </source>
</evidence>
<dbReference type="Proteomes" id="UP000195607">
    <property type="component" value="Chromosome I"/>
</dbReference>
<dbReference type="InterPro" id="IPR015943">
    <property type="entry name" value="WD40/YVTN_repeat-like_dom_sf"/>
</dbReference>
<dbReference type="CDD" id="cd07562">
    <property type="entry name" value="Peptidase_S41_TRI"/>
    <property type="match status" value="1"/>
</dbReference>
<feature type="domain" description="Tail specific protease" evidence="10">
    <location>
        <begin position="808"/>
        <end position="998"/>
    </location>
</feature>
<dbReference type="InterPro" id="IPR028204">
    <property type="entry name" value="Tricorn_C1"/>
</dbReference>
<comment type="subcellular location">
    <subcellularLocation>
        <location evidence="1 7">Cytoplasm</location>
    </subcellularLocation>
</comment>
<keyword evidence="5 7" id="KW-0378">Hydrolase</keyword>
<dbReference type="SMART" id="SM00245">
    <property type="entry name" value="TSPc"/>
    <property type="match status" value="1"/>
</dbReference>
<evidence type="ECO:0000256" key="6">
    <source>
        <dbReference type="ARBA" id="ARBA00022825"/>
    </source>
</evidence>
<dbReference type="PANTHER" id="PTHR43253:SF1">
    <property type="entry name" value="TRICORN PROTEASE HOMOLOG 2-RELATED"/>
    <property type="match status" value="1"/>
</dbReference>
<dbReference type="EC" id="3.4.21.-" evidence="7"/>
<evidence type="ECO:0000256" key="5">
    <source>
        <dbReference type="ARBA" id="ARBA00022801"/>
    </source>
</evidence>
<dbReference type="Gene3D" id="3.30.750.44">
    <property type="match status" value="1"/>
</dbReference>
<reference evidence="11 12" key="1">
    <citation type="submission" date="2016-04" db="EMBL/GenBank/DDBJ databases">
        <authorList>
            <person name="Evans L.H."/>
            <person name="Alamgir A."/>
            <person name="Owens N."/>
            <person name="Weber N.D."/>
            <person name="Virtaneva K."/>
            <person name="Barbian K."/>
            <person name="Babar A."/>
            <person name="Rosenke K."/>
        </authorList>
    </citation>
    <scope>NUCLEOTIDE SEQUENCE [LARGE SCALE GENOMIC DNA]</scope>
    <source>
        <strain evidence="12">S5(T) (JCM 30642 \VKM B-2941)</strain>
    </source>
</reference>
<dbReference type="PIRSF" id="PIRSF036421">
    <property type="entry name" value="Tricorn_protease"/>
    <property type="match status" value="1"/>
</dbReference>
<keyword evidence="4 7" id="KW-0645">Protease</keyword>
<dbReference type="Gene3D" id="3.90.226.10">
    <property type="entry name" value="2-enoyl-CoA Hydratase, Chain A, domain 1"/>
    <property type="match status" value="1"/>
</dbReference>